<feature type="region of interest" description="Disordered" evidence="1">
    <location>
        <begin position="349"/>
        <end position="368"/>
    </location>
</feature>
<reference evidence="2 3" key="1">
    <citation type="journal article" date="2015" name="BMC Genomics">
        <title>Gene expression during zombie ant biting behavior reflects the complexity underlying fungal parasitic behavioral manipulation.</title>
        <authorList>
            <person name="de Bekker C."/>
            <person name="Ohm R.A."/>
            <person name="Loreto R.G."/>
            <person name="Sebastian A."/>
            <person name="Albert I."/>
            <person name="Merrow M."/>
            <person name="Brachmann A."/>
            <person name="Hughes D.P."/>
        </authorList>
    </citation>
    <scope>NUCLEOTIDE SEQUENCE [LARGE SCALE GENOMIC DNA]</scope>
    <source>
        <strain evidence="2 3">SC16a</strain>
    </source>
</reference>
<name>A0A2A9P683_OPHUN</name>
<dbReference type="EMBL" id="LAZP02000575">
    <property type="protein sequence ID" value="PFH56457.1"/>
    <property type="molecule type" value="Genomic_DNA"/>
</dbReference>
<dbReference type="STRING" id="268505.A0A2A9P683"/>
<evidence type="ECO:0008006" key="4">
    <source>
        <dbReference type="Google" id="ProtNLM"/>
    </source>
</evidence>
<gene>
    <name evidence="2" type="ORF">XA68_16479</name>
</gene>
<evidence type="ECO:0000313" key="2">
    <source>
        <dbReference type="EMBL" id="PFH56457.1"/>
    </source>
</evidence>
<sequence>MVPVRSPIPAIYGLPELQAHLDALTQDASMLPDARLLDQVGLQLTEENTPPLIPILLPPIIHLLKTTTTTSPSPSPSQDPTPLLLLAVKLMTPLSLAQALAMADDDDDDDDDDDTSSILTALRSPLPGANLIGLTVLAKASASPDDAAELADLPAVVVQFITCWLESLDVGVAELAASVLESVLQTDAQPFDAGHDDGLNGQVESCRRRRLWHLIFHQPSTLHVIQRYCTVGPIPSRSIHDVTISQGRLLRLLPRLAPIDFASLTTTAVSDMPEAAAQPAGRGLLQWAALAMVDKSDTLMNLTLVDFFEALVQNMRQSPYALHPTLKNLVKAAVRHDAAVQEALRILPDSKGEEEEPELTSYLDNLLS</sequence>
<organism evidence="2 3">
    <name type="scientific">Ophiocordyceps unilateralis</name>
    <name type="common">Zombie-ant fungus</name>
    <name type="synonym">Torrubia unilateralis</name>
    <dbReference type="NCBI Taxonomy" id="268505"/>
    <lineage>
        <taxon>Eukaryota</taxon>
        <taxon>Fungi</taxon>
        <taxon>Dikarya</taxon>
        <taxon>Ascomycota</taxon>
        <taxon>Pezizomycotina</taxon>
        <taxon>Sordariomycetes</taxon>
        <taxon>Hypocreomycetidae</taxon>
        <taxon>Hypocreales</taxon>
        <taxon>Ophiocordycipitaceae</taxon>
        <taxon>Ophiocordyceps</taxon>
    </lineage>
</organism>
<dbReference type="OrthoDB" id="4538483at2759"/>
<reference evidence="2 3" key="2">
    <citation type="journal article" date="2017" name="Sci. Rep.">
        <title>Ant-infecting Ophiocordyceps genomes reveal a high diversity of potential behavioral manipulation genes and a possible major role for enterotoxins.</title>
        <authorList>
            <person name="de Bekker C."/>
            <person name="Ohm R.A."/>
            <person name="Evans H.C."/>
            <person name="Brachmann A."/>
            <person name="Hughes D.P."/>
        </authorList>
    </citation>
    <scope>NUCLEOTIDE SEQUENCE [LARGE SCALE GENOMIC DNA]</scope>
    <source>
        <strain evidence="2 3">SC16a</strain>
    </source>
</reference>
<evidence type="ECO:0000313" key="3">
    <source>
        <dbReference type="Proteomes" id="UP000037136"/>
    </source>
</evidence>
<evidence type="ECO:0000256" key="1">
    <source>
        <dbReference type="SAM" id="MobiDB-lite"/>
    </source>
</evidence>
<proteinExistence type="predicted"/>
<dbReference type="AlphaFoldDB" id="A0A2A9P683"/>
<accession>A0A2A9P683</accession>
<comment type="caution">
    <text evidence="2">The sequence shown here is derived from an EMBL/GenBank/DDBJ whole genome shotgun (WGS) entry which is preliminary data.</text>
</comment>
<protein>
    <recommendedName>
        <fullName evidence="4">DNA mismatch repair protein HSM3 N-terminal domain-containing protein</fullName>
    </recommendedName>
</protein>
<dbReference type="Proteomes" id="UP000037136">
    <property type="component" value="Unassembled WGS sequence"/>
</dbReference>
<keyword evidence="3" id="KW-1185">Reference proteome</keyword>